<name>A0A0L8H0H6_OCTBM</name>
<reference evidence="1" key="1">
    <citation type="submission" date="2015-07" db="EMBL/GenBank/DDBJ databases">
        <title>MeaNS - Measles Nucleotide Surveillance Program.</title>
        <authorList>
            <person name="Tran T."/>
            <person name="Druce J."/>
        </authorList>
    </citation>
    <scope>NUCLEOTIDE SEQUENCE</scope>
    <source>
        <strain evidence="1">UCB-OBI-ISO-001</strain>
        <tissue evidence="1">Gonad</tissue>
    </source>
</reference>
<dbReference type="EMBL" id="KQ419648">
    <property type="protein sequence ID" value="KOF82698.1"/>
    <property type="molecule type" value="Genomic_DNA"/>
</dbReference>
<organism evidence="1">
    <name type="scientific">Octopus bimaculoides</name>
    <name type="common">California two-spotted octopus</name>
    <dbReference type="NCBI Taxonomy" id="37653"/>
    <lineage>
        <taxon>Eukaryota</taxon>
        <taxon>Metazoa</taxon>
        <taxon>Spiralia</taxon>
        <taxon>Lophotrochozoa</taxon>
        <taxon>Mollusca</taxon>
        <taxon>Cephalopoda</taxon>
        <taxon>Coleoidea</taxon>
        <taxon>Octopodiformes</taxon>
        <taxon>Octopoda</taxon>
        <taxon>Incirrata</taxon>
        <taxon>Octopodidae</taxon>
        <taxon>Octopus</taxon>
    </lineage>
</organism>
<dbReference type="AlphaFoldDB" id="A0A0L8H0H6"/>
<gene>
    <name evidence="1" type="ORF">OCBIM_22024888mg</name>
</gene>
<accession>A0A0L8H0H6</accession>
<protein>
    <submittedName>
        <fullName evidence="1">Uncharacterized protein</fullName>
    </submittedName>
</protein>
<proteinExistence type="predicted"/>
<sequence>MEIQIDVLDSSNFGTIFLNSNSTGLVFAFLHTKVDKTSTSNTLGSILLIIYPSLHKCVLKLGILQHSNQYF</sequence>
<evidence type="ECO:0000313" key="1">
    <source>
        <dbReference type="EMBL" id="KOF82698.1"/>
    </source>
</evidence>